<dbReference type="AlphaFoldDB" id="A0A8I5NPZ5"/>
<dbReference type="PRINTS" id="PR02045">
    <property type="entry name" value="F138DOMAIN"/>
</dbReference>
<dbReference type="PANTHER" id="PTHR12138:SF162">
    <property type="entry name" value="CHROMOSOME UNDETERMINED SCAFFOLD_275, WHOLE GENOME SHOTGUN SEQUENCE"/>
    <property type="match status" value="1"/>
</dbReference>
<organism evidence="1 2">
    <name type="scientific">Papio anubis</name>
    <name type="common">Olive baboon</name>
    <dbReference type="NCBI Taxonomy" id="9555"/>
    <lineage>
        <taxon>Eukaryota</taxon>
        <taxon>Metazoa</taxon>
        <taxon>Chordata</taxon>
        <taxon>Craniata</taxon>
        <taxon>Vertebrata</taxon>
        <taxon>Euteleostomi</taxon>
        <taxon>Mammalia</taxon>
        <taxon>Eutheria</taxon>
        <taxon>Euarchontoglires</taxon>
        <taxon>Primates</taxon>
        <taxon>Haplorrhini</taxon>
        <taxon>Catarrhini</taxon>
        <taxon>Cercopithecidae</taxon>
        <taxon>Cercopithecinae</taxon>
        <taxon>Papio</taxon>
    </lineage>
</organism>
<proteinExistence type="predicted"/>
<dbReference type="GeneTree" id="ENSGT01120000271815"/>
<evidence type="ECO:0000313" key="1">
    <source>
        <dbReference type="Ensembl" id="ENSPANP00000058655.1"/>
    </source>
</evidence>
<reference evidence="1" key="2">
    <citation type="submission" date="2025-08" db="UniProtKB">
        <authorList>
            <consortium name="Ensembl"/>
        </authorList>
    </citation>
    <scope>IDENTIFICATION</scope>
</reference>
<protein>
    <submittedName>
        <fullName evidence="1">Uncharacterized protein</fullName>
    </submittedName>
</protein>
<keyword evidence="2" id="KW-1185">Reference proteome</keyword>
<evidence type="ECO:0000313" key="2">
    <source>
        <dbReference type="Proteomes" id="UP000028761"/>
    </source>
</evidence>
<reference evidence="1 2" key="1">
    <citation type="submission" date="2012-03" db="EMBL/GenBank/DDBJ databases">
        <title>Whole Genome Assembly of Papio anubis.</title>
        <authorList>
            <person name="Liu Y.L."/>
            <person name="Abraham K.A."/>
            <person name="Akbar H.A."/>
            <person name="Ali S.A."/>
            <person name="Anosike U.A."/>
            <person name="Aqrawi P.A."/>
            <person name="Arias F.A."/>
            <person name="Attaway T.A."/>
            <person name="Awwad R.A."/>
            <person name="Babu C.B."/>
            <person name="Bandaranaike D.B."/>
            <person name="Battles P.B."/>
            <person name="Bell A.B."/>
            <person name="Beltran B.B."/>
            <person name="Berhane-Mersha D.B."/>
            <person name="Bess C.B."/>
            <person name="Bickham C.B."/>
            <person name="Bolden T.B."/>
            <person name="Carter K.C."/>
            <person name="Chau D.C."/>
            <person name="Chavez A.C."/>
            <person name="Clerc-Blankenburg K.C."/>
            <person name="Coyle M.C."/>
            <person name="Dao M.D."/>
            <person name="Davila M.L.D."/>
            <person name="Davy-Carroll L.D."/>
            <person name="Denson S.D."/>
            <person name="Dinh H.D."/>
            <person name="Fernandez S.F."/>
            <person name="Fernando P.F."/>
            <person name="Forbes L.F."/>
            <person name="Francis C.F."/>
            <person name="Francisco L.F."/>
            <person name="Fu Q.F."/>
            <person name="Garcia-Iii R.G."/>
            <person name="Garrett T.G."/>
            <person name="Gross S.G."/>
            <person name="Gubbala S.G."/>
            <person name="Hirani K.H."/>
            <person name="Hogues M.H."/>
            <person name="Hollins B.H."/>
            <person name="Jackson L.J."/>
            <person name="Javaid M.J."/>
            <person name="Jhangiani S.J."/>
            <person name="Johnson A.J."/>
            <person name="Johnson B.J."/>
            <person name="Jones J.J."/>
            <person name="Joshi V.J."/>
            <person name="Kalu J.K."/>
            <person name="Khan N.K."/>
            <person name="Korchina V.K."/>
            <person name="Kovar C.K."/>
            <person name="Lago L.L."/>
            <person name="Lara F.L."/>
            <person name="Le T.-K.L."/>
            <person name="Lee S.L."/>
            <person name="Legall-Iii F.L."/>
            <person name="Lemon S.L."/>
            <person name="Liu J.L."/>
            <person name="Liu Y.-S.L."/>
            <person name="Liyanage D.L."/>
            <person name="Lopez J.L."/>
            <person name="Lorensuhewa L.L."/>
            <person name="Mata R.M."/>
            <person name="Mathew T.M."/>
            <person name="Mercado C.M."/>
            <person name="Mercado I.M."/>
            <person name="Morales K.M."/>
            <person name="Morgan M.M."/>
            <person name="Munidasa M.M."/>
            <person name="Ngo D.N."/>
            <person name="Nguyen L.N."/>
            <person name="Nguyen T.N."/>
            <person name="Nguyen N.N."/>
            <person name="Obregon M.O."/>
            <person name="Okwuonu G.O."/>
            <person name="Ongeri F.O."/>
            <person name="Onwere C.O."/>
            <person name="Osifeso I.O."/>
            <person name="Parra A.P."/>
            <person name="Patil S.P."/>
            <person name="Perez A.P."/>
            <person name="Perez Y.P."/>
            <person name="Pham C.P."/>
            <person name="Pu L.-L.P."/>
            <person name="Puazo M.P."/>
            <person name="Quiroz J.Q."/>
            <person name="Rouhana J.R."/>
            <person name="Ruiz M.R."/>
            <person name="Ruiz S.-J.R."/>
            <person name="Saada N.S."/>
            <person name="Santibanez J.S."/>
            <person name="Scheel M.S."/>
            <person name="Schneider B.S."/>
            <person name="Simmons D.S."/>
            <person name="Sisson I.S."/>
            <person name="Tang L.-Y.T."/>
            <person name="Thornton R.T."/>
            <person name="Tisius J.T."/>
            <person name="Toledanes G.T."/>
            <person name="Trejos Z.T."/>
            <person name="Usmani K.U."/>
            <person name="Varghese R.V."/>
            <person name="Vattathil S.V."/>
            <person name="Vee V.V."/>
            <person name="Walker D.W."/>
            <person name="Weissenberger G.W."/>
            <person name="White C.W."/>
            <person name="Williams A.W."/>
            <person name="Woodworth J.W."/>
            <person name="Wright R.W."/>
            <person name="Zhu Y.Z."/>
            <person name="Han Y.H."/>
            <person name="Newsham I.N."/>
            <person name="Nazareth L.N."/>
            <person name="Worley K.W."/>
            <person name="Muzny D.M."/>
            <person name="Rogers J.R."/>
            <person name="Gibbs R.G."/>
        </authorList>
    </citation>
    <scope>NUCLEOTIDE SEQUENCE [LARGE SCALE GENOMIC DNA]</scope>
</reference>
<dbReference type="Proteomes" id="UP000028761">
    <property type="component" value="Chromosome 11"/>
</dbReference>
<name>A0A8I5NPZ5_PAPAN</name>
<dbReference type="PANTHER" id="PTHR12138">
    <property type="entry name" value="PRIMATE-EXPANDED PROTEIN FAMILY"/>
    <property type="match status" value="1"/>
</dbReference>
<dbReference type="Ensembl" id="ENSPANT00000065488.1">
    <property type="protein sequence ID" value="ENSPANP00000058655.1"/>
    <property type="gene ID" value="ENSPANG00000041517.1"/>
</dbReference>
<accession>A0A8I5NPZ5</accession>
<sequence length="112" mass="12074">MEVFSLSNDLLFTFFSFSEMEFRSCCPGWSAMAQSQLTATSASQVQAILLPQPPQVAGIKGTSHYAQLIFFVFLVEMGFHHVGQAGLTLLTSGDLLALASQSAEIIGMSHQA</sequence>
<reference evidence="1" key="3">
    <citation type="submission" date="2025-09" db="UniProtKB">
        <authorList>
            <consortium name="Ensembl"/>
        </authorList>
    </citation>
    <scope>IDENTIFICATION</scope>
</reference>